<evidence type="ECO:0000313" key="1">
    <source>
        <dbReference type="EMBL" id="JAH18370.1"/>
    </source>
</evidence>
<name>A0A0E9QQ64_ANGAN</name>
<reference evidence="1" key="2">
    <citation type="journal article" date="2015" name="Fish Shellfish Immunol.">
        <title>Early steps in the European eel (Anguilla anguilla)-Vibrio vulnificus interaction in the gills: Role of the RtxA13 toxin.</title>
        <authorList>
            <person name="Callol A."/>
            <person name="Pajuelo D."/>
            <person name="Ebbesson L."/>
            <person name="Teles M."/>
            <person name="MacKenzie S."/>
            <person name="Amaro C."/>
        </authorList>
    </citation>
    <scope>NUCLEOTIDE SEQUENCE</scope>
</reference>
<reference evidence="1" key="1">
    <citation type="submission" date="2014-11" db="EMBL/GenBank/DDBJ databases">
        <authorList>
            <person name="Amaro Gonzalez C."/>
        </authorList>
    </citation>
    <scope>NUCLEOTIDE SEQUENCE</scope>
</reference>
<accession>A0A0E9QQ64</accession>
<dbReference type="EMBL" id="GBXM01090207">
    <property type="protein sequence ID" value="JAH18370.1"/>
    <property type="molecule type" value="Transcribed_RNA"/>
</dbReference>
<organism evidence="1">
    <name type="scientific">Anguilla anguilla</name>
    <name type="common">European freshwater eel</name>
    <name type="synonym">Muraena anguilla</name>
    <dbReference type="NCBI Taxonomy" id="7936"/>
    <lineage>
        <taxon>Eukaryota</taxon>
        <taxon>Metazoa</taxon>
        <taxon>Chordata</taxon>
        <taxon>Craniata</taxon>
        <taxon>Vertebrata</taxon>
        <taxon>Euteleostomi</taxon>
        <taxon>Actinopterygii</taxon>
        <taxon>Neopterygii</taxon>
        <taxon>Teleostei</taxon>
        <taxon>Anguilliformes</taxon>
        <taxon>Anguillidae</taxon>
        <taxon>Anguilla</taxon>
    </lineage>
</organism>
<proteinExistence type="predicted"/>
<dbReference type="AlphaFoldDB" id="A0A0E9QQ64"/>
<protein>
    <submittedName>
        <fullName evidence="1">Uncharacterized protein</fullName>
    </submittedName>
</protein>
<sequence>MQLQECKISEWNNDNNNLTDRRIL</sequence>